<feature type="binding site" evidence="2">
    <location>
        <position position="181"/>
    </location>
    <ligand>
        <name>Mn(2+)</name>
        <dbReference type="ChEBI" id="CHEBI:29035"/>
        <label>2</label>
    </ligand>
</feature>
<organism evidence="4 5">
    <name type="scientific">Alienimonas californiensis</name>
    <dbReference type="NCBI Taxonomy" id="2527989"/>
    <lineage>
        <taxon>Bacteria</taxon>
        <taxon>Pseudomonadati</taxon>
        <taxon>Planctomycetota</taxon>
        <taxon>Planctomycetia</taxon>
        <taxon>Planctomycetales</taxon>
        <taxon>Planctomycetaceae</taxon>
        <taxon>Alienimonas</taxon>
    </lineage>
</organism>
<dbReference type="EMBL" id="CP036265">
    <property type="protein sequence ID" value="QDT14039.1"/>
    <property type="molecule type" value="Genomic_DNA"/>
</dbReference>
<sequence length="410" mass="43167">MQTPDLAQDAPHSAAALWARVDALAERQIEARRHLHQSPEASGEEWGTTAFVADTLTEAGLSPRTFNDVPGAICDVDLGELPPDALRVAIRGDMDALQICEEADVPYASDRPGLMHACGHDAHTSLALFAALAAAEVAADWDGPPIGLRFLFQAAEENGKGARWLCKYGAMNGVSHVLAAHVDPHFPAGEVGVKDGPLTAFCDELHINVKGRGGHAARPHESRDPLAAACSLVNTLYSLVPRRYDAQSAAVITFGMLHAGGAPNVIPDSAELRGTLRTFDLAVRDTILRTVTEACAGVGAARAVSIEPKFVGALAGVMNDSRCTSALADAAADLLGPESITRLTKPSLGGEDFSGYLKHVPGAMFRLGCAPIDGPDYPLHNPKFTIDERCLAIGTKVLLGAAVRLATESR</sequence>
<comment type="cofactor">
    <cofactor evidence="2">
        <name>Mn(2+)</name>
        <dbReference type="ChEBI" id="CHEBI:29035"/>
    </cofactor>
    <text evidence="2">The Mn(2+) ion enhances activity.</text>
</comment>
<dbReference type="Gene3D" id="3.30.70.360">
    <property type="match status" value="1"/>
</dbReference>
<dbReference type="OrthoDB" id="9776731at2"/>
<dbReference type="Pfam" id="PF01546">
    <property type="entry name" value="Peptidase_M20"/>
    <property type="match status" value="1"/>
</dbReference>
<dbReference type="Gene3D" id="3.40.630.10">
    <property type="entry name" value="Zn peptidases"/>
    <property type="match status" value="1"/>
</dbReference>
<dbReference type="GO" id="GO:0050118">
    <property type="term" value="F:N-acetyldiaminopimelate deacetylase activity"/>
    <property type="evidence" value="ECO:0007669"/>
    <property type="project" value="UniProtKB-ARBA"/>
</dbReference>
<dbReference type="GO" id="GO:0019877">
    <property type="term" value="P:diaminopimelate biosynthetic process"/>
    <property type="evidence" value="ECO:0007669"/>
    <property type="project" value="UniProtKB-ARBA"/>
</dbReference>
<dbReference type="InterPro" id="IPR036264">
    <property type="entry name" value="Bact_exopeptidase_dim_dom"/>
</dbReference>
<dbReference type="Proteomes" id="UP000318741">
    <property type="component" value="Chromosome"/>
</dbReference>
<keyword evidence="1 4" id="KW-0378">Hydrolase</keyword>
<accession>A0A517P3T9</accession>
<evidence type="ECO:0000313" key="4">
    <source>
        <dbReference type="EMBL" id="QDT14039.1"/>
    </source>
</evidence>
<dbReference type="NCBIfam" id="TIGR01891">
    <property type="entry name" value="amidohydrolases"/>
    <property type="match status" value="1"/>
</dbReference>
<feature type="binding site" evidence="2">
    <location>
        <position position="157"/>
    </location>
    <ligand>
        <name>Mn(2+)</name>
        <dbReference type="ChEBI" id="CHEBI:29035"/>
        <label>2</label>
    </ligand>
</feature>
<keyword evidence="2" id="KW-0479">Metal-binding</keyword>
<evidence type="ECO:0000256" key="2">
    <source>
        <dbReference type="PIRSR" id="PIRSR005962-1"/>
    </source>
</evidence>
<dbReference type="SUPFAM" id="SSF55031">
    <property type="entry name" value="Bacterial exopeptidase dimerisation domain"/>
    <property type="match status" value="1"/>
</dbReference>
<dbReference type="GO" id="GO:0046872">
    <property type="term" value="F:metal ion binding"/>
    <property type="evidence" value="ECO:0007669"/>
    <property type="project" value="UniProtKB-KW"/>
</dbReference>
<name>A0A517P3T9_9PLAN</name>
<keyword evidence="2" id="KW-0464">Manganese</keyword>
<gene>
    <name evidence="4" type="primary">yxeP_1</name>
    <name evidence="4" type="ORF">CA12_01070</name>
</gene>
<proteinExistence type="predicted"/>
<dbReference type="PANTHER" id="PTHR11014:SF63">
    <property type="entry name" value="METALLOPEPTIDASE, PUTATIVE (AFU_ORTHOLOGUE AFUA_6G09600)-RELATED"/>
    <property type="match status" value="1"/>
</dbReference>
<dbReference type="EC" id="3.-.-.-" evidence="4"/>
<dbReference type="InterPro" id="IPR011650">
    <property type="entry name" value="Peptidase_M20_dimer"/>
</dbReference>
<dbReference type="InterPro" id="IPR002933">
    <property type="entry name" value="Peptidase_M20"/>
</dbReference>
<dbReference type="FunFam" id="3.30.70.360:FF:000001">
    <property type="entry name" value="N-acetyldiaminopimelate deacetylase"/>
    <property type="match status" value="1"/>
</dbReference>
<protein>
    <submittedName>
        <fullName evidence="4">Putative hydrolase YxeP</fullName>
        <ecNumber evidence="4">3.-.-.-</ecNumber>
    </submittedName>
</protein>
<dbReference type="Pfam" id="PF07687">
    <property type="entry name" value="M20_dimer"/>
    <property type="match status" value="1"/>
</dbReference>
<evidence type="ECO:0000256" key="1">
    <source>
        <dbReference type="ARBA" id="ARBA00022801"/>
    </source>
</evidence>
<dbReference type="PANTHER" id="PTHR11014">
    <property type="entry name" value="PEPTIDASE M20 FAMILY MEMBER"/>
    <property type="match status" value="1"/>
</dbReference>
<feature type="domain" description="Peptidase M20 dimerisation" evidence="3">
    <location>
        <begin position="205"/>
        <end position="296"/>
    </location>
</feature>
<keyword evidence="5" id="KW-1185">Reference proteome</keyword>
<feature type="binding site" evidence="2">
    <location>
        <position position="120"/>
    </location>
    <ligand>
        <name>Mn(2+)</name>
        <dbReference type="ChEBI" id="CHEBI:29035"/>
        <label>2</label>
    </ligand>
</feature>
<feature type="binding site" evidence="2">
    <location>
        <position position="380"/>
    </location>
    <ligand>
        <name>Mn(2+)</name>
        <dbReference type="ChEBI" id="CHEBI:29035"/>
        <label>2</label>
    </ligand>
</feature>
<dbReference type="RefSeq" id="WP_145356647.1">
    <property type="nucleotide sequence ID" value="NZ_CP036265.1"/>
</dbReference>
<evidence type="ECO:0000313" key="5">
    <source>
        <dbReference type="Proteomes" id="UP000318741"/>
    </source>
</evidence>
<dbReference type="AlphaFoldDB" id="A0A517P3T9"/>
<dbReference type="InterPro" id="IPR017439">
    <property type="entry name" value="Amidohydrolase"/>
</dbReference>
<reference evidence="4 5" key="1">
    <citation type="submission" date="2019-02" db="EMBL/GenBank/DDBJ databases">
        <title>Deep-cultivation of Planctomycetes and their phenomic and genomic characterization uncovers novel biology.</title>
        <authorList>
            <person name="Wiegand S."/>
            <person name="Jogler M."/>
            <person name="Boedeker C."/>
            <person name="Pinto D."/>
            <person name="Vollmers J."/>
            <person name="Rivas-Marin E."/>
            <person name="Kohn T."/>
            <person name="Peeters S.H."/>
            <person name="Heuer A."/>
            <person name="Rast P."/>
            <person name="Oberbeckmann S."/>
            <person name="Bunk B."/>
            <person name="Jeske O."/>
            <person name="Meyerdierks A."/>
            <person name="Storesund J.E."/>
            <person name="Kallscheuer N."/>
            <person name="Luecker S."/>
            <person name="Lage O.M."/>
            <person name="Pohl T."/>
            <person name="Merkel B.J."/>
            <person name="Hornburger P."/>
            <person name="Mueller R.-W."/>
            <person name="Bruemmer F."/>
            <person name="Labrenz M."/>
            <person name="Spormann A.M."/>
            <person name="Op den Camp H."/>
            <person name="Overmann J."/>
            <person name="Amann R."/>
            <person name="Jetten M.S.M."/>
            <person name="Mascher T."/>
            <person name="Medema M.H."/>
            <person name="Devos D.P."/>
            <person name="Kaster A.-K."/>
            <person name="Ovreas L."/>
            <person name="Rohde M."/>
            <person name="Galperin M.Y."/>
            <person name="Jogler C."/>
        </authorList>
    </citation>
    <scope>NUCLEOTIDE SEQUENCE [LARGE SCALE GENOMIC DNA]</scope>
    <source>
        <strain evidence="4 5">CA12</strain>
    </source>
</reference>
<dbReference type="KEGG" id="acaf:CA12_01070"/>
<evidence type="ECO:0000259" key="3">
    <source>
        <dbReference type="Pfam" id="PF07687"/>
    </source>
</evidence>
<dbReference type="SUPFAM" id="SSF53187">
    <property type="entry name" value="Zn-dependent exopeptidases"/>
    <property type="match status" value="1"/>
</dbReference>
<dbReference type="PIRSF" id="PIRSF005962">
    <property type="entry name" value="Pept_M20D_amidohydro"/>
    <property type="match status" value="1"/>
</dbReference>
<feature type="binding site" evidence="2">
    <location>
        <position position="118"/>
    </location>
    <ligand>
        <name>Mn(2+)</name>
        <dbReference type="ChEBI" id="CHEBI:29035"/>
        <label>2</label>
    </ligand>
</feature>